<accession>E6VH54</accession>
<reference evidence="1" key="1">
    <citation type="submission" date="2010-12" db="EMBL/GenBank/DDBJ databases">
        <title>Complete sequence of Rhodopseudomonas palustris DX-1.</title>
        <authorList>
            <consortium name="US DOE Joint Genome Institute"/>
            <person name="Lucas S."/>
            <person name="Copeland A."/>
            <person name="Lapidus A."/>
            <person name="Cheng J.-F."/>
            <person name="Goodwin L."/>
            <person name="Pitluck S."/>
            <person name="Misra M."/>
            <person name="Chertkov O."/>
            <person name="Detter J.C."/>
            <person name="Han C."/>
            <person name="Tapia R."/>
            <person name="Land M."/>
            <person name="Hauser L."/>
            <person name="Kyrpides N."/>
            <person name="Ivanova N."/>
            <person name="Ovchinnikova G."/>
            <person name="Logan B."/>
            <person name="Oda Y."/>
            <person name="Harwood C."/>
            <person name="Woyke T."/>
        </authorList>
    </citation>
    <scope>NUCLEOTIDE SEQUENCE [LARGE SCALE GENOMIC DNA]</scope>
    <source>
        <strain evidence="1">DX-1</strain>
    </source>
</reference>
<evidence type="ECO:0000313" key="2">
    <source>
        <dbReference type="Proteomes" id="UP000001402"/>
    </source>
</evidence>
<evidence type="ECO:0000313" key="1">
    <source>
        <dbReference type="EMBL" id="ADU46556.1"/>
    </source>
</evidence>
<dbReference type="EMBL" id="CP002418">
    <property type="protein sequence ID" value="ADU46556.1"/>
    <property type="molecule type" value="Genomic_DNA"/>
</dbReference>
<dbReference type="KEGG" id="rpx:Rpdx1_5016"/>
<name>E6VH54_RHOPX</name>
<organism evidence="1 2">
    <name type="scientific">Rhodopseudomonas palustris (strain DX-1)</name>
    <dbReference type="NCBI Taxonomy" id="652103"/>
    <lineage>
        <taxon>Bacteria</taxon>
        <taxon>Pseudomonadati</taxon>
        <taxon>Pseudomonadota</taxon>
        <taxon>Alphaproteobacteria</taxon>
        <taxon>Hyphomicrobiales</taxon>
        <taxon>Nitrobacteraceae</taxon>
        <taxon>Rhodopseudomonas</taxon>
    </lineage>
</organism>
<dbReference type="AlphaFoldDB" id="E6VH54"/>
<proteinExistence type="predicted"/>
<sequence length="169" mass="18426">MLLTSGDRDRPNLIKYGNRDYAPLALATGFAHKVRSERMMIEFDGDDMTATAPTIITRARILAAIAGALLLSAAPTFAQQPAAIVASPFVATLSNTTPLTFGMDATAAAAALGMPLNYVGGPPGDEIYLVIRRQGGSGLFDRRDRLYLQFRHGRLAGWKGDWGRNWMWR</sequence>
<dbReference type="STRING" id="652103.Rpdx1_5016"/>
<gene>
    <name evidence="1" type="ordered locus">Rpdx1_5016</name>
</gene>
<dbReference type="eggNOG" id="ENOG502ZR0B">
    <property type="taxonomic scope" value="Bacteria"/>
</dbReference>
<dbReference type="HOGENOM" id="CLU_134429_0_0_5"/>
<protein>
    <submittedName>
        <fullName evidence="1">Uncharacterized protein</fullName>
    </submittedName>
</protein>
<dbReference type="Proteomes" id="UP000001402">
    <property type="component" value="Chromosome"/>
</dbReference>